<dbReference type="Proteomes" id="UP000199406">
    <property type="component" value="Unassembled WGS sequence"/>
</dbReference>
<name>A0A1G7R3D4_9ACTN</name>
<dbReference type="SUPFAM" id="SSF54506">
    <property type="entry name" value="Diaminopimelate epimerase-like"/>
    <property type="match status" value="1"/>
</dbReference>
<gene>
    <name evidence="4" type="ORF">SAMN05660662_0166</name>
</gene>
<keyword evidence="5" id="KW-1185">Reference proteome</keyword>
<proteinExistence type="inferred from homology"/>
<dbReference type="InterPro" id="IPR003719">
    <property type="entry name" value="Phenazine_PhzF-like"/>
</dbReference>
<dbReference type="Gene3D" id="3.10.310.10">
    <property type="entry name" value="Diaminopimelate Epimerase, Chain A, domain 1"/>
    <property type="match status" value="2"/>
</dbReference>
<dbReference type="RefSeq" id="WP_091771118.1">
    <property type="nucleotide sequence ID" value="NZ_FNBT01000010.1"/>
</dbReference>
<reference evidence="5" key="1">
    <citation type="submission" date="2016-10" db="EMBL/GenBank/DDBJ databases">
        <authorList>
            <person name="Varghese N."/>
            <person name="Submissions S."/>
        </authorList>
    </citation>
    <scope>NUCLEOTIDE SEQUENCE [LARGE SCALE GENOMIC DNA]</scope>
    <source>
        <strain evidence="5">DSM 44268</strain>
    </source>
</reference>
<evidence type="ECO:0000313" key="4">
    <source>
        <dbReference type="EMBL" id="SDG05301.1"/>
    </source>
</evidence>
<dbReference type="PIRSF" id="PIRSF016184">
    <property type="entry name" value="PhzC_PhzF"/>
    <property type="match status" value="1"/>
</dbReference>
<organism evidence="4 5">
    <name type="scientific">Blastococcus aurantiacus</name>
    <dbReference type="NCBI Taxonomy" id="1550231"/>
    <lineage>
        <taxon>Bacteria</taxon>
        <taxon>Bacillati</taxon>
        <taxon>Actinomycetota</taxon>
        <taxon>Actinomycetes</taxon>
        <taxon>Geodermatophilales</taxon>
        <taxon>Geodermatophilaceae</taxon>
        <taxon>Blastococcus</taxon>
    </lineage>
</organism>
<dbReference type="AlphaFoldDB" id="A0A1G7R3D4"/>
<dbReference type="NCBIfam" id="TIGR00654">
    <property type="entry name" value="PhzF_family"/>
    <property type="match status" value="1"/>
</dbReference>
<dbReference type="GO" id="GO:0016853">
    <property type="term" value="F:isomerase activity"/>
    <property type="evidence" value="ECO:0007669"/>
    <property type="project" value="UniProtKB-KW"/>
</dbReference>
<evidence type="ECO:0000256" key="2">
    <source>
        <dbReference type="ARBA" id="ARBA00023235"/>
    </source>
</evidence>
<dbReference type="PANTHER" id="PTHR13774">
    <property type="entry name" value="PHENAZINE BIOSYNTHESIS PROTEIN"/>
    <property type="match status" value="1"/>
</dbReference>
<dbReference type="GO" id="GO:0005737">
    <property type="term" value="C:cytoplasm"/>
    <property type="evidence" value="ECO:0007669"/>
    <property type="project" value="TreeGrafter"/>
</dbReference>
<protein>
    <submittedName>
        <fullName evidence="4">Phenazine biosynthesis protein PhzF family</fullName>
    </submittedName>
</protein>
<evidence type="ECO:0000256" key="1">
    <source>
        <dbReference type="ARBA" id="ARBA00008270"/>
    </source>
</evidence>
<dbReference type="Pfam" id="PF02567">
    <property type="entry name" value="PhzC-PhzF"/>
    <property type="match status" value="1"/>
</dbReference>
<keyword evidence="2" id="KW-0413">Isomerase</keyword>
<evidence type="ECO:0000256" key="3">
    <source>
        <dbReference type="PIRSR" id="PIRSR016184-1"/>
    </source>
</evidence>
<feature type="active site" evidence="3">
    <location>
        <position position="58"/>
    </location>
</feature>
<evidence type="ECO:0000313" key="5">
    <source>
        <dbReference type="Proteomes" id="UP000199406"/>
    </source>
</evidence>
<comment type="similarity">
    <text evidence="1">Belongs to the PhzF family.</text>
</comment>
<dbReference type="OrthoDB" id="9788221at2"/>
<dbReference type="EMBL" id="FNBT01000010">
    <property type="protein sequence ID" value="SDG05301.1"/>
    <property type="molecule type" value="Genomic_DNA"/>
</dbReference>
<dbReference type="STRING" id="1550231.SAMN05660662_0166"/>
<sequence>MTTTDNPTLGSERPGGVLRYAAFTHDGAGGNPAGVVLDASKLDDAGRLAVAAQVGYSETAFVEAEPQEGRYRLRYFSPRAEVAFCGHATIAAAVAIAERRGAGKLLFETLAGPVPVLTEATPVGYVATLTSVPTRTRAAEAGELDAALAALRWQRSDLDPRYPAHVAYAGNDHLVLAVSDRARLAELDYDYDALAILMEDRGWTTVHLVYAHSPLLFSARDPFPPGGVIEDPATGAAAAAFGGYLRALALVDPPTQVTVLQGEDMGRPSRLLIQIAADDRRVQVTGTAAPIALTGSSGGDHRASG</sequence>
<accession>A0A1G7R3D4</accession>
<dbReference type="PANTHER" id="PTHR13774:SF39">
    <property type="entry name" value="BIOSYNTHESIS PROTEIN, PUTATIVE-RELATED"/>
    <property type="match status" value="1"/>
</dbReference>